<feature type="region of interest" description="Disordered" evidence="1">
    <location>
        <begin position="12"/>
        <end position="54"/>
    </location>
</feature>
<organism evidence="2">
    <name type="scientific">viral metagenome</name>
    <dbReference type="NCBI Taxonomy" id="1070528"/>
    <lineage>
        <taxon>unclassified sequences</taxon>
        <taxon>metagenomes</taxon>
        <taxon>organismal metagenomes</taxon>
    </lineage>
</organism>
<dbReference type="EMBL" id="MT143104">
    <property type="protein sequence ID" value="QJA92888.1"/>
    <property type="molecule type" value="Genomic_DNA"/>
</dbReference>
<dbReference type="AlphaFoldDB" id="A0A6M3LIH9"/>
<accession>A0A6M3LIH9</accession>
<reference evidence="2" key="1">
    <citation type="submission" date="2020-03" db="EMBL/GenBank/DDBJ databases">
        <title>The deep terrestrial virosphere.</title>
        <authorList>
            <person name="Holmfeldt K."/>
            <person name="Nilsson E."/>
            <person name="Simone D."/>
            <person name="Lopez-Fernandez M."/>
            <person name="Wu X."/>
            <person name="de Brujin I."/>
            <person name="Lundin D."/>
            <person name="Andersson A."/>
            <person name="Bertilsson S."/>
            <person name="Dopson M."/>
        </authorList>
    </citation>
    <scope>NUCLEOTIDE SEQUENCE</scope>
    <source>
        <strain evidence="2">MM415B04433</strain>
    </source>
</reference>
<gene>
    <name evidence="2" type="ORF">MM415B04433_0008</name>
</gene>
<feature type="compositionally biased region" description="Basic and acidic residues" evidence="1">
    <location>
        <begin position="12"/>
        <end position="21"/>
    </location>
</feature>
<protein>
    <submittedName>
        <fullName evidence="2">Uncharacterized protein</fullName>
    </submittedName>
</protein>
<evidence type="ECO:0000313" key="2">
    <source>
        <dbReference type="EMBL" id="QJA92888.1"/>
    </source>
</evidence>
<sequence>MRAEIRHFFETASEKERRQAKAEWNQITNTTLSEKANAARRQELGVQDDVDSTN</sequence>
<feature type="compositionally biased region" description="Polar residues" evidence="1">
    <location>
        <begin position="25"/>
        <end position="34"/>
    </location>
</feature>
<name>A0A6M3LIH9_9ZZZZ</name>
<proteinExistence type="predicted"/>
<evidence type="ECO:0000256" key="1">
    <source>
        <dbReference type="SAM" id="MobiDB-lite"/>
    </source>
</evidence>